<protein>
    <submittedName>
        <fullName evidence="2">N,N-dimethylformamidase large subunit</fullName>
    </submittedName>
</protein>
<name>A0A844WBW7_9RHOB</name>
<dbReference type="SUPFAM" id="SSF52317">
    <property type="entry name" value="Class I glutamine amidotransferase-like"/>
    <property type="match status" value="1"/>
</dbReference>
<evidence type="ECO:0000313" key="3">
    <source>
        <dbReference type="Proteomes" id="UP000443843"/>
    </source>
</evidence>
<accession>A0A844WBW7</accession>
<dbReference type="Gene3D" id="3.40.50.880">
    <property type="match status" value="1"/>
</dbReference>
<dbReference type="EMBL" id="WNXQ01000006">
    <property type="protein sequence ID" value="MWB78733.1"/>
    <property type="molecule type" value="Genomic_DNA"/>
</dbReference>
<sequence length="702" mass="76118">MPPLTGYLDRLSARPGERICVKTSAEAAGEVAARVVRIWNADANPAGMGIQTEAVPGLDLGTYPGRRQVAQMGSWGWVPLGNVLDAPKVHLSFGFQPWLLGEDGGTLLALDTGWTLTARTDGLELANWRESITLAIPLKRRVWYRVALSFDLRAATVAMSAASSDGLQAAETSGALIWAPQAATRLCFAAAPGPGGMSGHLNGRMEDIVIRAHAADGPILANWDFTKGMQGVSVIDSGPHGLHGQLVNLPARAMRGSRWTGEEMAWPHARSQYSAIHFHEDDLHDCGWSTDLELTIPDDMASGVYGVELTQGEVTDTIPFYVLPPRGRTTAKVCYLASTFTYMAYANHARDNLDEAMEARIAEWGTPRGPDSYPGFGFSTYNFHPDGSGHCLSSRLRPILTMRPGFLTFAIHEGSGLRHFPADGHLVEWFRQKDIPVDVITDEDLHREGLGLIAEYDCLVTGSHPEYHTPATLDALRDYSRQGGNFCYLGGNGFYWKIAVNDNLPGVMEIRRAEGGIRAWAADAGEAHNMLDGQYGGMWRRNGRAPQQVGAVGFSSQGLFEGSGYRLTETARDPAYAWIFDGVSEDPLGDYGFSGGGAAGFELDRADFELGTPEGTVVLARSFDHGPNFVCVPEELLSHLRTVTGEPPRDLVRAEIVYAEMPGGGHIFATGSITFCGSLPWNGFDNGCARMLENVVRRFIGG</sequence>
<evidence type="ECO:0000259" key="1">
    <source>
        <dbReference type="Pfam" id="PF20254"/>
    </source>
</evidence>
<proteinExistence type="predicted"/>
<comment type="caution">
    <text evidence="2">The sequence shown here is derived from an EMBL/GenBank/DDBJ whole genome shotgun (WGS) entry which is preliminary data.</text>
</comment>
<dbReference type="InterPro" id="IPR046540">
    <property type="entry name" value="DMFA2_C"/>
</dbReference>
<dbReference type="InterPro" id="IPR029062">
    <property type="entry name" value="Class_I_gatase-like"/>
</dbReference>
<dbReference type="Proteomes" id="UP000443843">
    <property type="component" value="Unassembled WGS sequence"/>
</dbReference>
<feature type="domain" description="N,N-dimethylformamidase beta subunit-like C-terminal" evidence="1">
    <location>
        <begin position="255"/>
        <end position="685"/>
    </location>
</feature>
<dbReference type="AlphaFoldDB" id="A0A844WBW7"/>
<reference evidence="2 3" key="1">
    <citation type="submission" date="2019-11" db="EMBL/GenBank/DDBJ databases">
        <title>Pseudooceanicola pacifica sp. nov., isolated from deep-sea sediment of the Pacific Ocean.</title>
        <authorList>
            <person name="Lyu L."/>
        </authorList>
    </citation>
    <scope>NUCLEOTIDE SEQUENCE [LARGE SCALE GENOMIC DNA]</scope>
    <source>
        <strain evidence="2 3">216_PA32_1</strain>
    </source>
</reference>
<organism evidence="2 3">
    <name type="scientific">Pseudooceanicola pacificus</name>
    <dbReference type="NCBI Taxonomy" id="2676438"/>
    <lineage>
        <taxon>Bacteria</taxon>
        <taxon>Pseudomonadati</taxon>
        <taxon>Pseudomonadota</taxon>
        <taxon>Alphaproteobacteria</taxon>
        <taxon>Rhodobacterales</taxon>
        <taxon>Paracoccaceae</taxon>
        <taxon>Pseudooceanicola</taxon>
    </lineage>
</organism>
<keyword evidence="3" id="KW-1185">Reference proteome</keyword>
<gene>
    <name evidence="2" type="ORF">GLS40_11900</name>
</gene>
<dbReference type="Pfam" id="PF20254">
    <property type="entry name" value="DMFA2_C"/>
    <property type="match status" value="1"/>
</dbReference>
<evidence type="ECO:0000313" key="2">
    <source>
        <dbReference type="EMBL" id="MWB78733.1"/>
    </source>
</evidence>